<gene>
    <name evidence="9" type="ORF">GCM10023322_82690</name>
</gene>
<keyword evidence="7" id="KW-1133">Transmembrane helix</keyword>
<keyword evidence="4 6" id="KW-0862">Zinc</keyword>
<dbReference type="Proteomes" id="UP001501570">
    <property type="component" value="Unassembled WGS sequence"/>
</dbReference>
<sequence length="312" mass="33174">MDSAVLASFAAYLAFAMAGPYLTRALPPHLAVRFLVPSALLAAGASVFVLATVAFTWVGQLGEVAEVGAWSPYSLHLLDPIPTPFAVATGMLLVAITLWVLRSVLRTGSALLSASRAWRHLDTDVDAPFVLVNSAHPEAFTTPGLRPRTVITTGMLEALDGPGRRVLLAHERSHRTHRHTWWTLAADLAAAVNPLLRPTARAIREATERWADEDAARVGNRRLVAETIAQVALLSRPSPASSVVAGATGGEVPRRVVALLQPPPRTRARHLAAVIALALAVTLGALGVEHAGENLFEHAEATTATNHLVVPR</sequence>
<comment type="similarity">
    <text evidence="6">Belongs to the peptidase M48 family.</text>
</comment>
<feature type="domain" description="Peptidase M48" evidence="8">
    <location>
        <begin position="129"/>
        <end position="186"/>
    </location>
</feature>
<evidence type="ECO:0000256" key="6">
    <source>
        <dbReference type="RuleBase" id="RU003983"/>
    </source>
</evidence>
<dbReference type="EMBL" id="BAABJQ010000055">
    <property type="protein sequence ID" value="GAA5201880.1"/>
    <property type="molecule type" value="Genomic_DNA"/>
</dbReference>
<keyword evidence="3 6" id="KW-0378">Hydrolase</keyword>
<feature type="transmembrane region" description="Helical" evidence="7">
    <location>
        <begin position="34"/>
        <end position="61"/>
    </location>
</feature>
<evidence type="ECO:0000256" key="5">
    <source>
        <dbReference type="ARBA" id="ARBA00023049"/>
    </source>
</evidence>
<dbReference type="RefSeq" id="WP_345639221.1">
    <property type="nucleotide sequence ID" value="NZ_BAABJQ010000055.1"/>
</dbReference>
<keyword evidence="7" id="KW-0472">Membrane</keyword>
<evidence type="ECO:0000259" key="8">
    <source>
        <dbReference type="Pfam" id="PF01435"/>
    </source>
</evidence>
<accession>A0ABP9SV71</accession>
<dbReference type="PANTHER" id="PTHR34978:SF3">
    <property type="entry name" value="SLR0241 PROTEIN"/>
    <property type="match status" value="1"/>
</dbReference>
<name>A0ABP9SV71_9ACTN</name>
<dbReference type="InterPro" id="IPR052173">
    <property type="entry name" value="Beta-lactam_resp_regulator"/>
</dbReference>
<protein>
    <submittedName>
        <fullName evidence="9">M56 family metallopeptidase</fullName>
    </submittedName>
</protein>
<proteinExistence type="inferred from homology"/>
<keyword evidence="1 6" id="KW-0645">Protease</keyword>
<feature type="transmembrane region" description="Helical" evidence="7">
    <location>
        <begin position="6"/>
        <end position="22"/>
    </location>
</feature>
<dbReference type="Gene3D" id="3.30.2010.10">
    <property type="entry name" value="Metalloproteases ('zincins'), catalytic domain"/>
    <property type="match status" value="1"/>
</dbReference>
<keyword evidence="10" id="KW-1185">Reference proteome</keyword>
<feature type="transmembrane region" description="Helical" evidence="7">
    <location>
        <begin position="81"/>
        <end position="101"/>
    </location>
</feature>
<evidence type="ECO:0000256" key="2">
    <source>
        <dbReference type="ARBA" id="ARBA00022723"/>
    </source>
</evidence>
<comment type="cofactor">
    <cofactor evidence="6">
        <name>Zn(2+)</name>
        <dbReference type="ChEBI" id="CHEBI:29105"/>
    </cofactor>
    <text evidence="6">Binds 1 zinc ion per subunit.</text>
</comment>
<keyword evidence="2" id="KW-0479">Metal-binding</keyword>
<dbReference type="PANTHER" id="PTHR34978">
    <property type="entry name" value="POSSIBLE SENSOR-TRANSDUCER PROTEIN BLAR"/>
    <property type="match status" value="1"/>
</dbReference>
<reference evidence="10" key="1">
    <citation type="journal article" date="2019" name="Int. J. Syst. Evol. Microbiol.">
        <title>The Global Catalogue of Microorganisms (GCM) 10K type strain sequencing project: providing services to taxonomists for standard genome sequencing and annotation.</title>
        <authorList>
            <consortium name="The Broad Institute Genomics Platform"/>
            <consortium name="The Broad Institute Genome Sequencing Center for Infectious Disease"/>
            <person name="Wu L."/>
            <person name="Ma J."/>
        </authorList>
    </citation>
    <scope>NUCLEOTIDE SEQUENCE [LARGE SCALE GENOMIC DNA]</scope>
    <source>
        <strain evidence="10">JCM 18304</strain>
    </source>
</reference>
<evidence type="ECO:0000313" key="9">
    <source>
        <dbReference type="EMBL" id="GAA5201880.1"/>
    </source>
</evidence>
<comment type="caution">
    <text evidence="9">The sequence shown here is derived from an EMBL/GenBank/DDBJ whole genome shotgun (WGS) entry which is preliminary data.</text>
</comment>
<evidence type="ECO:0000256" key="4">
    <source>
        <dbReference type="ARBA" id="ARBA00022833"/>
    </source>
</evidence>
<dbReference type="CDD" id="cd07326">
    <property type="entry name" value="M56_BlaR1_MecR1_like"/>
    <property type="match status" value="1"/>
</dbReference>
<dbReference type="Pfam" id="PF01435">
    <property type="entry name" value="Peptidase_M48"/>
    <property type="match status" value="1"/>
</dbReference>
<dbReference type="InterPro" id="IPR001915">
    <property type="entry name" value="Peptidase_M48"/>
</dbReference>
<evidence type="ECO:0000256" key="7">
    <source>
        <dbReference type="SAM" id="Phobius"/>
    </source>
</evidence>
<evidence type="ECO:0000256" key="1">
    <source>
        <dbReference type="ARBA" id="ARBA00022670"/>
    </source>
</evidence>
<keyword evidence="5 6" id="KW-0482">Metalloprotease</keyword>
<evidence type="ECO:0000313" key="10">
    <source>
        <dbReference type="Proteomes" id="UP001501570"/>
    </source>
</evidence>
<organism evidence="9 10">
    <name type="scientific">Rugosimonospora acidiphila</name>
    <dbReference type="NCBI Taxonomy" id="556531"/>
    <lineage>
        <taxon>Bacteria</taxon>
        <taxon>Bacillati</taxon>
        <taxon>Actinomycetota</taxon>
        <taxon>Actinomycetes</taxon>
        <taxon>Micromonosporales</taxon>
        <taxon>Micromonosporaceae</taxon>
        <taxon>Rugosimonospora</taxon>
    </lineage>
</organism>
<evidence type="ECO:0000256" key="3">
    <source>
        <dbReference type="ARBA" id="ARBA00022801"/>
    </source>
</evidence>
<feature type="transmembrane region" description="Helical" evidence="7">
    <location>
        <begin position="271"/>
        <end position="288"/>
    </location>
</feature>
<keyword evidence="7" id="KW-0812">Transmembrane</keyword>